<keyword evidence="1" id="KW-0175">Coiled coil</keyword>
<protein>
    <submittedName>
        <fullName evidence="4">Putative motility protein chaperone MotE</fullName>
    </submittedName>
</protein>
<sequence length="192" mass="21574">MIFRAVFALCFFCLSIFSYEIPVDCTQIFEARKAEIEKELEIIDEQRQALEAFRASIRASYDENLAKLAKKEADINATMRQVEKKNKEIEQKIAQNQKILDELKTNSNDKLTQSYAKMKDQAAADVLAQLSRASAAEILSMLEPKKISSIMAKMDPAVASEITAMLQKGPPFIDEPKEQKIDAPAGNVLNLE</sequence>
<organism evidence="4 5">
    <name type="scientific">Campylobacter mucosalis CCUG 21559</name>
    <dbReference type="NCBI Taxonomy" id="1032067"/>
    <lineage>
        <taxon>Bacteria</taxon>
        <taxon>Pseudomonadati</taxon>
        <taxon>Campylobacterota</taxon>
        <taxon>Epsilonproteobacteria</taxon>
        <taxon>Campylobacterales</taxon>
        <taxon>Campylobacteraceae</taxon>
        <taxon>Campylobacter</taxon>
    </lineage>
</organism>
<evidence type="ECO:0000313" key="5">
    <source>
        <dbReference type="Proteomes" id="UP000503264"/>
    </source>
</evidence>
<feature type="domain" description="Magnesium transporter MgtE intracellular" evidence="3">
    <location>
        <begin position="97"/>
        <end position="167"/>
    </location>
</feature>
<feature type="region of interest" description="Disordered" evidence="2">
    <location>
        <begin position="170"/>
        <end position="192"/>
    </location>
</feature>
<gene>
    <name evidence="4" type="ORF">CMUC_0750</name>
</gene>
<dbReference type="InterPro" id="IPR038076">
    <property type="entry name" value="MgtE_N_sf"/>
</dbReference>
<dbReference type="Gene3D" id="1.25.60.10">
    <property type="entry name" value="MgtE N-terminal domain-like"/>
    <property type="match status" value="1"/>
</dbReference>
<dbReference type="RefSeq" id="WP_236844950.1">
    <property type="nucleotide sequence ID" value="NZ_CP012542.1"/>
</dbReference>
<dbReference type="InterPro" id="IPR006668">
    <property type="entry name" value="Mg_transptr_MgtE_intracell_dom"/>
</dbReference>
<dbReference type="AlphaFoldDB" id="A0A6G5QG47"/>
<evidence type="ECO:0000313" key="4">
    <source>
        <dbReference type="EMBL" id="QCD44547.1"/>
    </source>
</evidence>
<name>A0A6G5QG47_9BACT</name>
<evidence type="ECO:0000259" key="3">
    <source>
        <dbReference type="Pfam" id="PF03448"/>
    </source>
</evidence>
<keyword evidence="5" id="KW-1185">Reference proteome</keyword>
<dbReference type="SUPFAM" id="SSF158791">
    <property type="entry name" value="MgtE N-terminal domain-like"/>
    <property type="match status" value="1"/>
</dbReference>
<dbReference type="EMBL" id="CP012542">
    <property type="protein sequence ID" value="QCD44547.1"/>
    <property type="molecule type" value="Genomic_DNA"/>
</dbReference>
<dbReference type="Pfam" id="PF03448">
    <property type="entry name" value="MgtE_N"/>
    <property type="match status" value="1"/>
</dbReference>
<evidence type="ECO:0000256" key="2">
    <source>
        <dbReference type="SAM" id="MobiDB-lite"/>
    </source>
</evidence>
<reference evidence="4 5" key="1">
    <citation type="submission" date="2016-07" db="EMBL/GenBank/DDBJ databases">
        <title>Comparative genomics of the Campylobacter concisus group.</title>
        <authorList>
            <person name="Miller W.G."/>
            <person name="Yee E."/>
            <person name="Chapman M.H."/>
            <person name="Huynh S."/>
            <person name="Bono J.L."/>
            <person name="On S.L.W."/>
            <person name="StLeger J."/>
            <person name="Foster G."/>
            <person name="Parker C.T."/>
        </authorList>
    </citation>
    <scope>NUCLEOTIDE SEQUENCE [LARGE SCALE GENOMIC DNA]</scope>
    <source>
        <strain evidence="4 5">CCUG 21559</strain>
    </source>
</reference>
<dbReference type="Proteomes" id="UP000503264">
    <property type="component" value="Chromosome"/>
</dbReference>
<evidence type="ECO:0000256" key="1">
    <source>
        <dbReference type="SAM" id="Coils"/>
    </source>
</evidence>
<proteinExistence type="predicted"/>
<accession>A0A6G5QG47</accession>
<feature type="coiled-coil region" evidence="1">
    <location>
        <begin position="33"/>
        <end position="106"/>
    </location>
</feature>